<evidence type="ECO:0000256" key="8">
    <source>
        <dbReference type="ARBA" id="ARBA00033766"/>
    </source>
</evidence>
<evidence type="ECO:0000256" key="7">
    <source>
        <dbReference type="ARBA" id="ARBA00023211"/>
    </source>
</evidence>
<feature type="binding site" evidence="14">
    <location>
        <position position="332"/>
    </location>
    <ligand>
        <name>Mn(2+)</name>
        <dbReference type="ChEBI" id="CHEBI:29035"/>
        <label>2</label>
    </ligand>
</feature>
<dbReference type="EMBL" id="LHXN01000036">
    <property type="protein sequence ID" value="KXA92686.1"/>
    <property type="molecule type" value="Genomic_DNA"/>
</dbReference>
<comment type="similarity">
    <text evidence="1 15">Belongs to the RtcB family.</text>
</comment>
<reference evidence="16 17" key="1">
    <citation type="journal article" date="2016" name="Sci. Rep.">
        <title>Metabolic traits of an uncultured archaeal lineage -MSBL1- from brine pools of the Red Sea.</title>
        <authorList>
            <person name="Mwirichia R."/>
            <person name="Alam I."/>
            <person name="Rashid M."/>
            <person name="Vinu M."/>
            <person name="Ba-Alawi W."/>
            <person name="Anthony Kamau A."/>
            <person name="Kamanda Ngugi D."/>
            <person name="Goker M."/>
            <person name="Klenk H.P."/>
            <person name="Bajic V."/>
            <person name="Stingl U."/>
        </authorList>
    </citation>
    <scope>NUCLEOTIDE SEQUENCE [LARGE SCALE GENOMIC DNA]</scope>
    <source>
        <strain evidence="16">SCGC-AAA259E17</strain>
    </source>
</reference>
<protein>
    <recommendedName>
        <fullName evidence="8 15">tRNA-splicing ligase RtcB</fullName>
        <ecNumber evidence="15">6.5.1.-</ecNumber>
    </recommendedName>
</protein>
<evidence type="ECO:0000256" key="13">
    <source>
        <dbReference type="PIRSR" id="PIRSR601233-2"/>
    </source>
</evidence>
<evidence type="ECO:0000256" key="1">
    <source>
        <dbReference type="ARBA" id="ARBA00008071"/>
    </source>
</evidence>
<proteinExistence type="inferred from homology"/>
<evidence type="ECO:0000313" key="16">
    <source>
        <dbReference type="EMBL" id="KXA92686.1"/>
    </source>
</evidence>
<organism evidence="16 17">
    <name type="scientific">candidate division MSBL1 archaeon SCGC-AAA259E17</name>
    <dbReference type="NCBI Taxonomy" id="1698263"/>
    <lineage>
        <taxon>Archaea</taxon>
        <taxon>Methanobacteriati</taxon>
        <taxon>Methanobacteriota</taxon>
        <taxon>candidate division MSBL1</taxon>
    </lineage>
</organism>
<dbReference type="InterPro" id="IPR001233">
    <property type="entry name" value="RtcB"/>
</dbReference>
<name>A0A133UF16_9EURY</name>
<keyword evidence="3 15" id="KW-0436">Ligase</keyword>
<keyword evidence="6 13" id="KW-0342">GTP-binding</keyword>
<dbReference type="InterPro" id="IPR036025">
    <property type="entry name" value="RtcB-like_sf"/>
</dbReference>
<feature type="binding site" evidence="14">
    <location>
        <position position="238"/>
    </location>
    <ligand>
        <name>Mn(2+)</name>
        <dbReference type="ChEBI" id="CHEBI:29035"/>
        <label>2</label>
    </ligand>
</feature>
<feature type="binding site" evidence="13">
    <location>
        <begin position="332"/>
        <end position="333"/>
    </location>
    <ligand>
        <name>GMP</name>
        <dbReference type="ChEBI" id="CHEBI:58115"/>
    </ligand>
</feature>
<dbReference type="GO" id="GO:0046872">
    <property type="term" value="F:metal ion binding"/>
    <property type="evidence" value="ECO:0007669"/>
    <property type="project" value="UniProtKB-UniRule"/>
</dbReference>
<dbReference type="Gene3D" id="3.90.1860.10">
    <property type="entry name" value="tRNA-splicing ligase RtcB"/>
    <property type="match status" value="1"/>
</dbReference>
<accession>A0A133UF16</accession>
<comment type="catalytic activity">
    <reaction evidence="10">
        <text>a 3'-end 3'-phospho-ribonucleotide-RNA + a 5'-end dephospho-ribonucleoside-RNA + GTP = a ribonucleotidyl-ribonucleotide-RNA + GMP + diphosphate</text>
        <dbReference type="Rhea" id="RHEA:68076"/>
        <dbReference type="Rhea" id="RHEA-COMP:10463"/>
        <dbReference type="Rhea" id="RHEA-COMP:13936"/>
        <dbReference type="Rhea" id="RHEA-COMP:17355"/>
        <dbReference type="ChEBI" id="CHEBI:33019"/>
        <dbReference type="ChEBI" id="CHEBI:37565"/>
        <dbReference type="ChEBI" id="CHEBI:58115"/>
        <dbReference type="ChEBI" id="CHEBI:83062"/>
        <dbReference type="ChEBI" id="CHEBI:138284"/>
        <dbReference type="ChEBI" id="CHEBI:173118"/>
        <dbReference type="EC" id="6.5.1.8"/>
    </reaction>
</comment>
<evidence type="ECO:0000256" key="12">
    <source>
        <dbReference type="PIRSR" id="PIRSR601233-1"/>
    </source>
</evidence>
<evidence type="ECO:0000256" key="2">
    <source>
        <dbReference type="ARBA" id="ARBA00011245"/>
    </source>
</evidence>
<keyword evidence="17" id="KW-1185">Reference proteome</keyword>
<feature type="binding site" evidence="13">
    <location>
        <begin position="381"/>
        <end position="384"/>
    </location>
    <ligand>
        <name>GMP</name>
        <dbReference type="ChEBI" id="CHEBI:58115"/>
    </ligand>
</feature>
<keyword evidence="5 13" id="KW-0547">Nucleotide-binding</keyword>
<sequence length="485" mass="53262">MSWKGKLNKINDVTWEIPPEHKEGMRVPTRIYANSELLNEMKEDLTLEQGSNISFLRGIYKNAIVLPDGHQGYGFPIGGVAATDAEEGVISPGGVGYDINCGVRLLRTEMDRPEVKSRIRDLVDLLFKNVPSGVGSKSKVKFSVSELDEILENGALQLVNDGYGRKEDIKRLEENGCLETADASAISSKAKNRGKSQVGSLGSGNHFLEVQYVDKIFDSKVAGKFGMSHEGQVMAMIHTGSRGFGHQVCSDNLRRMEKAAKEYGIELPDRELVNVPITSEEGQDYLSQMACAANFAWANRQMITHWVRETFGQVFDQDDEDLGLDIIYDVAHNIAKFEKHKINGSEKEVCVHRKGATRAFPPGHPEIPKKYRSVGQPVLIPGNMGTASYVLVGTEQGMEKSFASTAHGSGRRMSRTGAKSKFWGEDVKDDLWDEEKIYVKATHGSVIAEEAPGAYKDVDSVVKVSDRAGIGGLVARLRPMGVAKG</sequence>
<dbReference type="Proteomes" id="UP000070373">
    <property type="component" value="Unassembled WGS sequence"/>
</dbReference>
<dbReference type="FunFam" id="3.90.1860.10:FF:000001">
    <property type="entry name" value="tRNA-splicing ligase RtcB homolog"/>
    <property type="match status" value="1"/>
</dbReference>
<dbReference type="AlphaFoldDB" id="A0A133UF16"/>
<evidence type="ECO:0000313" key="17">
    <source>
        <dbReference type="Proteomes" id="UP000070373"/>
    </source>
</evidence>
<feature type="binding site" evidence="14">
    <location>
        <position position="206"/>
    </location>
    <ligand>
        <name>Mn(2+)</name>
        <dbReference type="ChEBI" id="CHEBI:29035"/>
        <label>1</label>
    </ligand>
</feature>
<comment type="catalytic activity">
    <reaction evidence="11">
        <text>a 3'-end 2',3'-cyclophospho-ribonucleotide-RNA + a 5'-end dephospho-ribonucleoside-RNA + GTP + H2O = a ribonucleotidyl-ribonucleotide-RNA + GMP + diphosphate + H(+)</text>
        <dbReference type="Rhea" id="RHEA:68080"/>
        <dbReference type="Rhea" id="RHEA-COMP:10464"/>
        <dbReference type="Rhea" id="RHEA-COMP:13936"/>
        <dbReference type="Rhea" id="RHEA-COMP:17355"/>
        <dbReference type="ChEBI" id="CHEBI:15377"/>
        <dbReference type="ChEBI" id="CHEBI:15378"/>
        <dbReference type="ChEBI" id="CHEBI:33019"/>
        <dbReference type="ChEBI" id="CHEBI:37565"/>
        <dbReference type="ChEBI" id="CHEBI:58115"/>
        <dbReference type="ChEBI" id="CHEBI:83064"/>
        <dbReference type="ChEBI" id="CHEBI:138284"/>
        <dbReference type="ChEBI" id="CHEBI:173118"/>
        <dbReference type="EC" id="6.5.1.8"/>
    </reaction>
</comment>
<comment type="subunit">
    <text evidence="2 15">Monomer.</text>
</comment>
<dbReference type="GO" id="GO:0006388">
    <property type="term" value="P:tRNA splicing, via endonucleolytic cleavage and ligation"/>
    <property type="evidence" value="ECO:0007669"/>
    <property type="project" value="UniProtKB-ARBA"/>
</dbReference>
<gene>
    <name evidence="15" type="primary">rtcB</name>
    <name evidence="16" type="ORF">AKJ64_02480</name>
</gene>
<dbReference type="GO" id="GO:0170057">
    <property type="term" value="F:RNA ligase (GTP) activity"/>
    <property type="evidence" value="ECO:0007669"/>
    <property type="project" value="UniProtKB-EC"/>
</dbReference>
<feature type="binding site" evidence="14">
    <location>
        <position position="98"/>
    </location>
    <ligand>
        <name>Mn(2+)</name>
        <dbReference type="ChEBI" id="CHEBI:29035"/>
        <label>1</label>
    </ligand>
</feature>
<comment type="function">
    <text evidence="9">Essential for tRNA splicing and maturation. Acts by directly joining spliced tRNA halves to mature-sized tRNAs. Joins RNA with 2',3'-cyclic-phosphate or 3'-phosphate ends to RNA with 5'-hydroxy ends.</text>
</comment>
<dbReference type="PANTHER" id="PTHR11118:SF1">
    <property type="entry name" value="RNA-SPLICING LIGASE RTCB HOMOLOG"/>
    <property type="match status" value="1"/>
</dbReference>
<feature type="binding site" evidence="13">
    <location>
        <begin position="407"/>
        <end position="410"/>
    </location>
    <ligand>
        <name>GMP</name>
        <dbReference type="ChEBI" id="CHEBI:58115"/>
    </ligand>
</feature>
<evidence type="ECO:0000256" key="4">
    <source>
        <dbReference type="ARBA" id="ARBA00022723"/>
    </source>
</evidence>
<comment type="caution">
    <text evidence="16">The sequence shown here is derived from an EMBL/GenBank/DDBJ whole genome shotgun (WGS) entry which is preliminary data.</text>
</comment>
<feature type="binding site" evidence="13">
    <location>
        <position position="388"/>
    </location>
    <ligand>
        <name>GMP</name>
        <dbReference type="ChEBI" id="CHEBI:58115"/>
    </ligand>
</feature>
<evidence type="ECO:0000256" key="9">
    <source>
        <dbReference type="ARBA" id="ARBA00045316"/>
    </source>
</evidence>
<evidence type="ECO:0000256" key="11">
    <source>
        <dbReference type="ARBA" id="ARBA00049514"/>
    </source>
</evidence>
<evidence type="ECO:0000256" key="3">
    <source>
        <dbReference type="ARBA" id="ARBA00022598"/>
    </source>
</evidence>
<dbReference type="GO" id="GO:0003972">
    <property type="term" value="F:RNA ligase (ATP) activity"/>
    <property type="evidence" value="ECO:0007669"/>
    <property type="project" value="TreeGrafter"/>
</dbReference>
<evidence type="ECO:0000256" key="6">
    <source>
        <dbReference type="ARBA" id="ARBA00023134"/>
    </source>
</evidence>
<evidence type="ECO:0000256" key="15">
    <source>
        <dbReference type="RuleBase" id="RU371113"/>
    </source>
</evidence>
<feature type="active site" description="GMP-histidine intermediate" evidence="12">
    <location>
        <position position="407"/>
    </location>
</feature>
<comment type="cofactor">
    <cofactor evidence="14 15">
        <name>Mn(2+)</name>
        <dbReference type="ChEBI" id="CHEBI:29035"/>
    </cofactor>
    <text evidence="14 15">Binds 2 manganese ions per subunit.</text>
</comment>
<evidence type="ECO:0000256" key="10">
    <source>
        <dbReference type="ARBA" id="ARBA00047746"/>
    </source>
</evidence>
<dbReference type="SUPFAM" id="SSF103365">
    <property type="entry name" value="Hypothetical protein PH1602"/>
    <property type="match status" value="1"/>
</dbReference>
<dbReference type="PANTHER" id="PTHR11118">
    <property type="entry name" value="RNA-SPLICING LIGASE RTCB HOMOLOG"/>
    <property type="match status" value="1"/>
</dbReference>
<keyword evidence="4 14" id="KW-0479">Metal-binding</keyword>
<feature type="binding site" evidence="13">
    <location>
        <begin position="205"/>
        <end position="209"/>
    </location>
    <ligand>
        <name>GMP</name>
        <dbReference type="ChEBI" id="CHEBI:58115"/>
    </ligand>
</feature>
<evidence type="ECO:0000256" key="5">
    <source>
        <dbReference type="ARBA" id="ARBA00022741"/>
    </source>
</evidence>
<dbReference type="Pfam" id="PF01139">
    <property type="entry name" value="RtcB"/>
    <property type="match status" value="1"/>
</dbReference>
<dbReference type="EC" id="6.5.1.-" evidence="15"/>
<dbReference type="PATRIC" id="fig|1698263.3.peg.730"/>
<evidence type="ECO:0000256" key="14">
    <source>
        <dbReference type="PIRSR" id="PIRSR601233-3"/>
    </source>
</evidence>
<dbReference type="GO" id="GO:0005525">
    <property type="term" value="F:GTP binding"/>
    <property type="evidence" value="ECO:0007669"/>
    <property type="project" value="UniProtKB-KW"/>
</dbReference>
<keyword evidence="7 14" id="KW-0464">Manganese</keyword>
<feature type="binding site" evidence="13">
    <location>
        <position position="484"/>
    </location>
    <ligand>
        <name>GMP</name>
        <dbReference type="ChEBI" id="CHEBI:58115"/>
    </ligand>
</feature>